<feature type="transmembrane region" description="Helical" evidence="1">
    <location>
        <begin position="183"/>
        <end position="200"/>
    </location>
</feature>
<proteinExistence type="predicted"/>
<dbReference type="AlphaFoldDB" id="A0A9W4TQG5"/>
<evidence type="ECO:0000256" key="1">
    <source>
        <dbReference type="SAM" id="Phobius"/>
    </source>
</evidence>
<evidence type="ECO:0000313" key="5">
    <source>
        <dbReference type="Proteomes" id="UP001154259"/>
    </source>
</evidence>
<evidence type="ECO:0008006" key="6">
    <source>
        <dbReference type="Google" id="ProtNLM"/>
    </source>
</evidence>
<feature type="transmembrane region" description="Helical" evidence="1">
    <location>
        <begin position="7"/>
        <end position="24"/>
    </location>
</feature>
<protein>
    <recommendedName>
        <fullName evidence="6">Dolichyl-phosphate-mannose-protein mannosyltransferase</fullName>
    </recommendedName>
</protein>
<feature type="transmembrane region" description="Helical" evidence="1">
    <location>
        <begin position="238"/>
        <end position="261"/>
    </location>
</feature>
<feature type="transmembrane region" description="Helical" evidence="1">
    <location>
        <begin position="209"/>
        <end position="232"/>
    </location>
</feature>
<dbReference type="EMBL" id="CAMXCM010000001">
    <property type="protein sequence ID" value="CAI3934808.1"/>
    <property type="molecule type" value="Genomic_DNA"/>
</dbReference>
<keyword evidence="5" id="KW-1185">Reference proteome</keyword>
<comment type="caution">
    <text evidence="3">The sequence shown here is derived from an EMBL/GenBank/DDBJ whole genome shotgun (WGS) entry which is preliminary data.</text>
</comment>
<keyword evidence="1" id="KW-0472">Membrane</keyword>
<keyword evidence="1" id="KW-1133">Transmembrane helix</keyword>
<gene>
    <name evidence="2" type="ORF">R53529_LOCUS234</name>
    <name evidence="3" type="ORF">R53530_LOCUS867</name>
</gene>
<reference evidence="3" key="1">
    <citation type="submission" date="2022-10" db="EMBL/GenBank/DDBJ databases">
        <authorList>
            <person name="Botero Cardona J."/>
        </authorList>
    </citation>
    <scope>NUCLEOTIDE SEQUENCE</scope>
    <source>
        <strain evidence="3">LMG 31819</strain>
        <strain evidence="2">R-53529</strain>
    </source>
</reference>
<feature type="transmembrane region" description="Helical" evidence="1">
    <location>
        <begin position="342"/>
        <end position="362"/>
    </location>
</feature>
<feature type="transmembrane region" description="Helical" evidence="1">
    <location>
        <begin position="82"/>
        <end position="101"/>
    </location>
</feature>
<evidence type="ECO:0000313" key="4">
    <source>
        <dbReference type="Proteomes" id="UP001154255"/>
    </source>
</evidence>
<keyword evidence="1" id="KW-0812">Transmembrane</keyword>
<feature type="transmembrane region" description="Helical" evidence="1">
    <location>
        <begin position="113"/>
        <end position="130"/>
    </location>
</feature>
<evidence type="ECO:0000313" key="2">
    <source>
        <dbReference type="EMBL" id="CAI3926043.1"/>
    </source>
</evidence>
<feature type="transmembrane region" description="Helical" evidence="1">
    <location>
        <begin position="273"/>
        <end position="295"/>
    </location>
</feature>
<dbReference type="EMBL" id="CAMXCS010000001">
    <property type="protein sequence ID" value="CAI3926043.1"/>
    <property type="molecule type" value="Genomic_DNA"/>
</dbReference>
<accession>A0A9W4TQG5</accession>
<name>A0A9W4TQG5_9PROT</name>
<dbReference type="RefSeq" id="WP_271788690.1">
    <property type="nucleotide sequence ID" value="NZ_CAMXCM010000001.1"/>
</dbReference>
<dbReference type="Proteomes" id="UP001154255">
    <property type="component" value="Unassembled WGS sequence"/>
</dbReference>
<evidence type="ECO:0000313" key="3">
    <source>
        <dbReference type="EMBL" id="CAI3934808.1"/>
    </source>
</evidence>
<sequence length="507" mass="58204">MLKLDKNIIICFVLFFISISFYIYRNIVGIGFLPFGDETGHFLGAITIQHHDILYRDYIDEHGPLIFLVTWLLGQIVGFSKIWLLRLVSTFFIAMSGISIFYSPIFNNLHQRLLATALWFFAMSSVWTVQGLYLDSYWTVGGALTVIGLATVIFPMLCKSPILTIHAFIGGAAIGLLPATAYSFSFVPLTFFIVVAYISICKHHEYRKIFLFSLLGCCFANLLVMMWLLIYGDLKGLIVYHFVLNQFYYINYVSVGLKTLIDSFIPSFCNDHLISNLVVYTFILGSIILFCISAYKMSALIIILGVLTLQLRGSVGFQNGAFLIASFGLFILSFVRKTENKPILSIFSSVLIMSIMVVHGKYATSSPFGETMDKRKNITWKLFGERLDLGFTSEIQKYTKADERILVIPYNPDVYIYANRLPIKKYHAYLPWEADYAQHSWNGYERDICKDLPLEKPPVIYFDNYIVWGQFPAEKYMPCVLDFMKIEYTRLPNNSYVYVRNDLIHKN</sequence>
<dbReference type="Proteomes" id="UP001154259">
    <property type="component" value="Unassembled WGS sequence"/>
</dbReference>
<organism evidence="3 4">
    <name type="scientific">Commensalibacter communis</name>
    <dbReference type="NCBI Taxonomy" id="2972786"/>
    <lineage>
        <taxon>Bacteria</taxon>
        <taxon>Pseudomonadati</taxon>
        <taxon>Pseudomonadota</taxon>
        <taxon>Alphaproteobacteria</taxon>
        <taxon>Acetobacterales</taxon>
        <taxon>Acetobacteraceae</taxon>
    </lineage>
</organism>
<feature type="transmembrane region" description="Helical" evidence="1">
    <location>
        <begin position="315"/>
        <end position="335"/>
    </location>
</feature>